<feature type="site" description="Important for catalytic activity, responsible for pKa modulation of the active site Glu and correct orientation of both the proton donor and substrate" evidence="4">
    <location>
        <position position="616"/>
    </location>
</feature>
<feature type="region of interest" description="Disordered" evidence="5">
    <location>
        <begin position="847"/>
        <end position="869"/>
    </location>
</feature>
<dbReference type="InterPro" id="IPR029058">
    <property type="entry name" value="AB_hydrolase_fold"/>
</dbReference>
<keyword evidence="8" id="KW-1185">Reference proteome</keyword>
<evidence type="ECO:0000256" key="1">
    <source>
        <dbReference type="ARBA" id="ARBA00009865"/>
    </source>
</evidence>
<dbReference type="GO" id="GO:0005975">
    <property type="term" value="P:carbohydrate metabolic process"/>
    <property type="evidence" value="ECO:0007669"/>
    <property type="project" value="InterPro"/>
</dbReference>
<keyword evidence="6" id="KW-0732">Signal</keyword>
<dbReference type="AlphaFoldDB" id="A0A812JK01"/>
<dbReference type="PANTHER" id="PTHR21562">
    <property type="entry name" value="NOTUM-RELATED"/>
    <property type="match status" value="1"/>
</dbReference>
<dbReference type="Gene3D" id="2.115.10.20">
    <property type="entry name" value="Glycosyl hydrolase domain, family 43"/>
    <property type="match status" value="1"/>
</dbReference>
<keyword evidence="2" id="KW-0378">Hydrolase</keyword>
<dbReference type="OrthoDB" id="2015280at2759"/>
<evidence type="ECO:0000256" key="6">
    <source>
        <dbReference type="SAM" id="SignalP"/>
    </source>
</evidence>
<comment type="similarity">
    <text evidence="1">Belongs to the glycosyl hydrolase 43 family.</text>
</comment>
<dbReference type="Pfam" id="PF03283">
    <property type="entry name" value="PAE"/>
    <property type="match status" value="1"/>
</dbReference>
<evidence type="ECO:0000256" key="5">
    <source>
        <dbReference type="SAM" id="MobiDB-lite"/>
    </source>
</evidence>
<sequence>MLAPWVALLLHGVMAGFDSWSLVLLQDAAAEGAVCLDGSPAGYFFEPGSGTGLQKWIMHFQGGGWCTSLESCYGRSQTPSGSSTTWEAQKETLLSDFAQGYMSSKADINPDMYNWNKVWALYCDGGSRAGNVDGPVAVGDDGGQVYFRGAHILNATLDSLASAGLTGAQVFVVTGESAGGLSAMLHMDFIRSRFPGVNVVGMNYCGFFVDLPDVAGTHGQAALWEWAFGAMDMRQSPSLSADCFEAYASEPWRCFLAPHLLPFVRTPLFVLHSLYDSWQMTQTLQIPTGCAFEGSCTQQERAAQQALHDAVLGNLSTLQAPSSYFLHSCVGHCEVGLNDFGWTGLVVKGTSLRDAFASWLQNQSAFLSETDAGPNANPTCQVLFVEPQGPDPVPLISSGQYAVLGQAVNAGSTDPEIREFMEFVHDPTNYNLGQDGHVFFLTSGKGVAPCGWEPDDWEFKSALGVASFFADASTENQFGANTQSPFGLNGPVANNANWPRFARCDWQNGAHATGSFDAPGLKCRTSPTFTSTKNANKYHCVMYFSVYMLKGSGAEMGAACIGRAVGNGNRDETWVPDDKPVTCSNLILDDDGMPTTPIYATEQEWAAETTQALGIDPDVFEGFDGKLYMVWGSHMPGGAQVVLLDDNGFVSPNTIGRSSVTHNSAVAEAYKIVATCYSDPNDPEFPNARTGEAPAVLPKECGGTQYYYLFWTWGKCCNGLASTYETVMGRSTNPFGPYVDKNGKDMAVIDSSTQNPGGSYFLRSALNVSASDKSAIGSRYIGPGHVAFFEYPDAAGEKVMIVTFHFYDAEQQGTALLGARRVFFDSTCWPYVDGQTWEVSELYPHASTSPATESTISSTSVNPEGTSAATRTISSESARMILHALNFLLVLALSWD</sequence>
<name>A0A812JK01_9DINO</name>
<protein>
    <submittedName>
        <fullName evidence="7">PAE7 protein</fullName>
    </submittedName>
</protein>
<evidence type="ECO:0000256" key="3">
    <source>
        <dbReference type="ARBA" id="ARBA00023295"/>
    </source>
</evidence>
<dbReference type="PANTHER" id="PTHR21562:SF67">
    <property type="entry name" value="PECTIN ACETYLESTERASE"/>
    <property type="match status" value="1"/>
</dbReference>
<organism evidence="7 8">
    <name type="scientific">Symbiodinium natans</name>
    <dbReference type="NCBI Taxonomy" id="878477"/>
    <lineage>
        <taxon>Eukaryota</taxon>
        <taxon>Sar</taxon>
        <taxon>Alveolata</taxon>
        <taxon>Dinophyceae</taxon>
        <taxon>Suessiales</taxon>
        <taxon>Symbiodiniaceae</taxon>
        <taxon>Symbiodinium</taxon>
    </lineage>
</organism>
<dbReference type="Pfam" id="PF04616">
    <property type="entry name" value="Glyco_hydro_43"/>
    <property type="match status" value="1"/>
</dbReference>
<evidence type="ECO:0000256" key="4">
    <source>
        <dbReference type="PIRSR" id="PIRSR606710-2"/>
    </source>
</evidence>
<gene>
    <name evidence="7" type="primary">PAE7</name>
    <name evidence="7" type="ORF">SNAT2548_LOCUS6697</name>
</gene>
<evidence type="ECO:0000313" key="8">
    <source>
        <dbReference type="Proteomes" id="UP000604046"/>
    </source>
</evidence>
<dbReference type="InterPro" id="IPR023296">
    <property type="entry name" value="Glyco_hydro_beta-prop_sf"/>
</dbReference>
<reference evidence="7" key="1">
    <citation type="submission" date="2021-02" db="EMBL/GenBank/DDBJ databases">
        <authorList>
            <person name="Dougan E. K."/>
            <person name="Rhodes N."/>
            <person name="Thang M."/>
            <person name="Chan C."/>
        </authorList>
    </citation>
    <scope>NUCLEOTIDE SEQUENCE</scope>
</reference>
<dbReference type="GO" id="GO:0004553">
    <property type="term" value="F:hydrolase activity, hydrolyzing O-glycosyl compounds"/>
    <property type="evidence" value="ECO:0007669"/>
    <property type="project" value="InterPro"/>
</dbReference>
<dbReference type="SUPFAM" id="SSF75005">
    <property type="entry name" value="Arabinanase/levansucrase/invertase"/>
    <property type="match status" value="1"/>
</dbReference>
<evidence type="ECO:0000313" key="7">
    <source>
        <dbReference type="EMBL" id="CAE7207412.1"/>
    </source>
</evidence>
<dbReference type="EMBL" id="CAJNDS010000447">
    <property type="protein sequence ID" value="CAE7207412.1"/>
    <property type="molecule type" value="Genomic_DNA"/>
</dbReference>
<accession>A0A812JK01</accession>
<evidence type="ECO:0000256" key="2">
    <source>
        <dbReference type="ARBA" id="ARBA00022801"/>
    </source>
</evidence>
<dbReference type="SUPFAM" id="SSF53474">
    <property type="entry name" value="alpha/beta-Hydrolases"/>
    <property type="match status" value="1"/>
</dbReference>
<proteinExistence type="inferred from homology"/>
<dbReference type="Proteomes" id="UP000604046">
    <property type="component" value="Unassembled WGS sequence"/>
</dbReference>
<feature type="chain" id="PRO_5032870148" evidence="6">
    <location>
        <begin position="16"/>
        <end position="896"/>
    </location>
</feature>
<dbReference type="InterPro" id="IPR004963">
    <property type="entry name" value="PAE/NOTUM"/>
</dbReference>
<comment type="caution">
    <text evidence="7">The sequence shown here is derived from an EMBL/GenBank/DDBJ whole genome shotgun (WGS) entry which is preliminary data.</text>
</comment>
<feature type="signal peptide" evidence="6">
    <location>
        <begin position="1"/>
        <end position="15"/>
    </location>
</feature>
<keyword evidence="3" id="KW-0326">Glycosidase</keyword>
<dbReference type="InterPro" id="IPR006710">
    <property type="entry name" value="Glyco_hydro_43"/>
</dbReference>